<dbReference type="AlphaFoldDB" id="A0A9J6A4Y9"/>
<dbReference type="OrthoDB" id="8962942at2759"/>
<dbReference type="InterPro" id="IPR013083">
    <property type="entry name" value="Znf_RING/FYVE/PHD"/>
</dbReference>
<sequence>MERFVNLTNGLYSGPTYKKLKIARTKKNKIAEKNLVQGETGVILIPLDEDNCTSRWFWPLKNPNSAATPSASASCSTKTPKRFEIKKWNAVALWAWGIILWISASSAKLASATSQECIVAWGVCNHAFHFHCLYHPSKHVKCVH</sequence>
<proteinExistence type="predicted"/>
<dbReference type="SUPFAM" id="SSF57850">
    <property type="entry name" value="RING/U-box"/>
    <property type="match status" value="1"/>
</dbReference>
<evidence type="ECO:0000313" key="1">
    <source>
        <dbReference type="EMBL" id="KAG5619355.1"/>
    </source>
</evidence>
<dbReference type="Gene3D" id="3.30.40.10">
    <property type="entry name" value="Zinc/RING finger domain, C3HC4 (zinc finger)"/>
    <property type="match status" value="1"/>
</dbReference>
<keyword evidence="2" id="KW-1185">Reference proteome</keyword>
<organism evidence="1 2">
    <name type="scientific">Solanum commersonii</name>
    <name type="common">Commerson's wild potato</name>
    <name type="synonym">Commerson's nightshade</name>
    <dbReference type="NCBI Taxonomy" id="4109"/>
    <lineage>
        <taxon>Eukaryota</taxon>
        <taxon>Viridiplantae</taxon>
        <taxon>Streptophyta</taxon>
        <taxon>Embryophyta</taxon>
        <taxon>Tracheophyta</taxon>
        <taxon>Spermatophyta</taxon>
        <taxon>Magnoliopsida</taxon>
        <taxon>eudicotyledons</taxon>
        <taxon>Gunneridae</taxon>
        <taxon>Pentapetalae</taxon>
        <taxon>asterids</taxon>
        <taxon>lamiids</taxon>
        <taxon>Solanales</taxon>
        <taxon>Solanaceae</taxon>
        <taxon>Solanoideae</taxon>
        <taxon>Solaneae</taxon>
        <taxon>Solanum</taxon>
    </lineage>
</organism>
<accession>A0A9J6A4Y9</accession>
<reference evidence="1 2" key="1">
    <citation type="submission" date="2020-09" db="EMBL/GenBank/DDBJ databases">
        <title>De no assembly of potato wild relative species, Solanum commersonii.</title>
        <authorList>
            <person name="Cho K."/>
        </authorList>
    </citation>
    <scope>NUCLEOTIDE SEQUENCE [LARGE SCALE GENOMIC DNA]</scope>
    <source>
        <strain evidence="1">LZ3.2</strain>
        <tissue evidence="1">Leaf</tissue>
    </source>
</reference>
<comment type="caution">
    <text evidence="1">The sequence shown here is derived from an EMBL/GenBank/DDBJ whole genome shotgun (WGS) entry which is preliminary data.</text>
</comment>
<dbReference type="Proteomes" id="UP000824120">
    <property type="component" value="Chromosome 3"/>
</dbReference>
<gene>
    <name evidence="1" type="ORF">H5410_019179</name>
</gene>
<dbReference type="EMBL" id="JACXVP010000003">
    <property type="protein sequence ID" value="KAG5619355.1"/>
    <property type="molecule type" value="Genomic_DNA"/>
</dbReference>
<evidence type="ECO:0000313" key="2">
    <source>
        <dbReference type="Proteomes" id="UP000824120"/>
    </source>
</evidence>
<name>A0A9J6A4Y9_SOLCO</name>
<protein>
    <submittedName>
        <fullName evidence="1">Uncharacterized protein</fullName>
    </submittedName>
</protein>